<dbReference type="EMBL" id="JASOPA010000003">
    <property type="protein sequence ID" value="MDK7242422.1"/>
    <property type="molecule type" value="Genomic_DNA"/>
</dbReference>
<comment type="caution">
    <text evidence="2">The sequence shown here is derived from an EMBL/GenBank/DDBJ whole genome shotgun (WGS) entry which is preliminary data.</text>
</comment>
<keyword evidence="1" id="KW-0812">Transmembrane</keyword>
<name>A0AAW6Y7Z8_NEISU</name>
<evidence type="ECO:0000313" key="2">
    <source>
        <dbReference type="EMBL" id="MDK7242422.1"/>
    </source>
</evidence>
<proteinExistence type="predicted"/>
<organism evidence="2 3">
    <name type="scientific">Neisseria subflava</name>
    <dbReference type="NCBI Taxonomy" id="28449"/>
    <lineage>
        <taxon>Bacteria</taxon>
        <taxon>Pseudomonadati</taxon>
        <taxon>Pseudomonadota</taxon>
        <taxon>Betaproteobacteria</taxon>
        <taxon>Neisseriales</taxon>
        <taxon>Neisseriaceae</taxon>
        <taxon>Neisseria</taxon>
    </lineage>
</organism>
<sequence>MNINEYLRDNLKRISAKTHIAPDIEEKKLNNAISSFKYPGSHNNVVAIHDNTVFGSCKTGLLFTGEQLILKEDFSDPQSIQYENIESVKLQEIVKDAAKNKIETQVLITSKEGKRIVLKSLLHSFNYHAFVDIFSKVVTDETQFEFKDEQQLVPIEDMPEKLKTAYVQCIANMAFANDDIIDEKELAEIFVLMSRINLQPESRSIIRSYMCNLDTLQPLEVLLSTIAENEPGGQIKNIHISLVKDLINTYISTTGIDGDITDESIKGFDFLNNNRHLFEVSNDDINIILSTINTDRKILNDELSDDEITTLLKDVSSKAAAVGVPIAAIYLSGSVMGLSAAGITSGLSALGLGGVFGLSGMVSGIGVAVLIGVAAHVGIRKLTGADEISKSKKRELMLNMVIRLTQKTIAQLIEDINYVTKELNQTMSNQDGLNEKIRHLTLYLQQLTSSGHVLNERNENVQKNVTKIRCAQYLDEEKLRQLTSEPTKKEYFNFIRDKYEEVEMINTKSEQKETIIKLRVKKDISQNDVEHLAAAFEAIGYFDATSVIKNKVKGLFGG</sequence>
<keyword evidence="1" id="KW-1133">Transmembrane helix</keyword>
<gene>
    <name evidence="2" type="ORF">QP451_05120</name>
</gene>
<evidence type="ECO:0000313" key="3">
    <source>
        <dbReference type="Proteomes" id="UP001236303"/>
    </source>
</evidence>
<dbReference type="RefSeq" id="WP_285070913.1">
    <property type="nucleotide sequence ID" value="NZ_JASOPA010000003.1"/>
</dbReference>
<dbReference type="AlphaFoldDB" id="A0AAW6Y7Z8"/>
<evidence type="ECO:0008006" key="4">
    <source>
        <dbReference type="Google" id="ProtNLM"/>
    </source>
</evidence>
<evidence type="ECO:0000256" key="1">
    <source>
        <dbReference type="SAM" id="Phobius"/>
    </source>
</evidence>
<protein>
    <recommendedName>
        <fullName evidence="4">Glycine zipper family protein</fullName>
    </recommendedName>
</protein>
<feature type="transmembrane region" description="Helical" evidence="1">
    <location>
        <begin position="349"/>
        <end position="373"/>
    </location>
</feature>
<keyword evidence="1" id="KW-0472">Membrane</keyword>
<accession>A0AAW6Y7Z8</accession>
<dbReference type="Proteomes" id="UP001236303">
    <property type="component" value="Unassembled WGS sequence"/>
</dbReference>
<feature type="transmembrane region" description="Helical" evidence="1">
    <location>
        <begin position="319"/>
        <end position="343"/>
    </location>
</feature>
<reference evidence="2" key="1">
    <citation type="submission" date="2023-05" db="EMBL/GenBank/DDBJ databases">
        <title>Cataloging the Phylogenetic Diversity of Human Bladder Bacteria.</title>
        <authorList>
            <person name="Du J."/>
        </authorList>
    </citation>
    <scope>NUCLEOTIDE SEQUENCE</scope>
    <source>
        <strain evidence="2">UMB1050</strain>
    </source>
</reference>